<protein>
    <submittedName>
        <fullName evidence="1">Uncharacterized protein</fullName>
    </submittedName>
</protein>
<dbReference type="STRING" id="564198.BST17_22365"/>
<dbReference type="RefSeq" id="WP_083061090.1">
    <property type="nucleotide sequence ID" value="NZ_JACKVM010000003.1"/>
</dbReference>
<evidence type="ECO:0000313" key="2">
    <source>
        <dbReference type="Proteomes" id="UP000192366"/>
    </source>
</evidence>
<reference evidence="1 2" key="1">
    <citation type="submission" date="2017-02" db="EMBL/GenBank/DDBJ databases">
        <title>The new phylogeny of genus Mycobacterium.</title>
        <authorList>
            <person name="Tortoli E."/>
            <person name="Trovato A."/>
            <person name="Cirillo D.M."/>
        </authorList>
    </citation>
    <scope>NUCLEOTIDE SEQUENCE [LARGE SCALE GENOMIC DNA]</scope>
    <source>
        <strain evidence="1 2">DSM 45578</strain>
    </source>
</reference>
<dbReference type="OrthoDB" id="5195799at2"/>
<evidence type="ECO:0000313" key="1">
    <source>
        <dbReference type="EMBL" id="ORA02723.1"/>
    </source>
</evidence>
<dbReference type="EMBL" id="MVHJ01000025">
    <property type="protein sequence ID" value="ORA02723.1"/>
    <property type="molecule type" value="Genomic_DNA"/>
</dbReference>
<dbReference type="Proteomes" id="UP000192366">
    <property type="component" value="Unassembled WGS sequence"/>
</dbReference>
<organism evidence="1 2">
    <name type="scientific">Mycolicibacterium bacteremicum</name>
    <name type="common">Mycobacterium bacteremicum</name>
    <dbReference type="NCBI Taxonomy" id="564198"/>
    <lineage>
        <taxon>Bacteria</taxon>
        <taxon>Bacillati</taxon>
        <taxon>Actinomycetota</taxon>
        <taxon>Actinomycetes</taxon>
        <taxon>Mycobacteriales</taxon>
        <taxon>Mycobacteriaceae</taxon>
        <taxon>Mycolicibacterium</taxon>
    </lineage>
</organism>
<gene>
    <name evidence="1" type="ORF">BST17_22365</name>
</gene>
<accession>A0A1W9YRQ7</accession>
<comment type="caution">
    <text evidence="1">The sequence shown here is derived from an EMBL/GenBank/DDBJ whole genome shotgun (WGS) entry which is preliminary data.</text>
</comment>
<keyword evidence="2" id="KW-1185">Reference proteome</keyword>
<proteinExistence type="predicted"/>
<sequence>MSGSGERLDRVVAAVTAVDGVVGLHSGPGVPTTYLPGRTVGGIRLGKDGGKVHVVLELRGSLLDAAARVQQAATAAAGYPVEVVVGDVAAPQTAPSDATQSRN</sequence>
<name>A0A1W9YRQ7_MYCBA</name>
<dbReference type="AlphaFoldDB" id="A0A1W9YRQ7"/>